<evidence type="ECO:0000313" key="3">
    <source>
        <dbReference type="Proteomes" id="UP000663845"/>
    </source>
</evidence>
<protein>
    <submittedName>
        <fullName evidence="1">Uncharacterized protein</fullName>
    </submittedName>
</protein>
<dbReference type="Proteomes" id="UP000663891">
    <property type="component" value="Unassembled WGS sequence"/>
</dbReference>
<dbReference type="GO" id="GO:0048488">
    <property type="term" value="P:synaptic vesicle endocytosis"/>
    <property type="evidence" value="ECO:0007669"/>
    <property type="project" value="TreeGrafter"/>
</dbReference>
<dbReference type="OrthoDB" id="10051416at2759"/>
<dbReference type="Proteomes" id="UP000663845">
    <property type="component" value="Unassembled WGS sequence"/>
</dbReference>
<proteinExistence type="predicted"/>
<evidence type="ECO:0000313" key="1">
    <source>
        <dbReference type="EMBL" id="CAF1002189.1"/>
    </source>
</evidence>
<dbReference type="AlphaFoldDB" id="A0A814GW37"/>
<dbReference type="PANTHER" id="PTHR31640">
    <property type="entry name" value="TRANSMEMBRANE PROTEIN KIAA1109"/>
    <property type="match status" value="1"/>
</dbReference>
<sequence>MNDFEVTGQMPSNTIVKFENGDKKVPIFVKLINYDEKNSLLLYNKPLINALLNIKLSLGQLLHTSSFQDAAYFETKLLLKNSLQSDDPDKEAYFIRLTKPSLYWQPGAIDKGIDSTRVRSIVNVPTSPAPDRELNLMFQLHIVDLGIAIPLQQYDPPTKLSTTDNITPSGLTTQQSIPTLDESSDFLVFTLDKTTISACSCGAIISSSSFEGFVFVFL</sequence>
<dbReference type="EMBL" id="CAJNOG010000142">
    <property type="protein sequence ID" value="CAF1002189.1"/>
    <property type="molecule type" value="Genomic_DNA"/>
</dbReference>
<dbReference type="EMBL" id="CAJNON010000220">
    <property type="protein sequence ID" value="CAF1115932.1"/>
    <property type="molecule type" value="Genomic_DNA"/>
</dbReference>
<dbReference type="PANTHER" id="PTHR31640:SF1">
    <property type="entry name" value="BRIDGE-LIKE LIPID TRANSFER PROTEIN FAMILY MEMBER 1"/>
    <property type="match status" value="1"/>
</dbReference>
<dbReference type="GO" id="GO:0098793">
    <property type="term" value="C:presynapse"/>
    <property type="evidence" value="ECO:0007669"/>
    <property type="project" value="GOC"/>
</dbReference>
<organism evidence="1 3">
    <name type="scientific">Adineta steineri</name>
    <dbReference type="NCBI Taxonomy" id="433720"/>
    <lineage>
        <taxon>Eukaryota</taxon>
        <taxon>Metazoa</taxon>
        <taxon>Spiralia</taxon>
        <taxon>Gnathifera</taxon>
        <taxon>Rotifera</taxon>
        <taxon>Eurotatoria</taxon>
        <taxon>Bdelloidea</taxon>
        <taxon>Adinetida</taxon>
        <taxon>Adinetidae</taxon>
        <taxon>Adineta</taxon>
    </lineage>
</organism>
<evidence type="ECO:0000313" key="2">
    <source>
        <dbReference type="EMBL" id="CAF1115932.1"/>
    </source>
</evidence>
<name>A0A814GW37_9BILA</name>
<reference evidence="1" key="1">
    <citation type="submission" date="2021-02" db="EMBL/GenBank/DDBJ databases">
        <authorList>
            <person name="Nowell W R."/>
        </authorList>
    </citation>
    <scope>NUCLEOTIDE SEQUENCE</scope>
</reference>
<comment type="caution">
    <text evidence="1">The sequence shown here is derived from an EMBL/GenBank/DDBJ whole genome shotgun (WGS) entry which is preliminary data.</text>
</comment>
<gene>
    <name evidence="1" type="ORF">JYZ213_LOCUS16059</name>
    <name evidence="2" type="ORF">VCS650_LOCUS20917</name>
</gene>
<dbReference type="InterPro" id="IPR033616">
    <property type="entry name" value="BLTP1"/>
</dbReference>
<accession>A0A814GW37</accession>